<dbReference type="Gene3D" id="1.20.1260.10">
    <property type="match status" value="1"/>
</dbReference>
<comment type="caution">
    <text evidence="1">The sequence shown here is derived from an EMBL/GenBank/DDBJ whole genome shotgun (WGS) entry which is preliminary data.</text>
</comment>
<dbReference type="Pfam" id="PF07875">
    <property type="entry name" value="Coat_F"/>
    <property type="match status" value="1"/>
</dbReference>
<protein>
    <recommendedName>
        <fullName evidence="3">Spore coat protein</fullName>
    </recommendedName>
</protein>
<name>A0ABQ1VNT5_9BACL</name>
<keyword evidence="2" id="KW-1185">Reference proteome</keyword>
<dbReference type="EMBL" id="BMIW01000002">
    <property type="protein sequence ID" value="GGF85212.1"/>
    <property type="molecule type" value="Genomic_DNA"/>
</dbReference>
<evidence type="ECO:0008006" key="3">
    <source>
        <dbReference type="Google" id="ProtNLM"/>
    </source>
</evidence>
<dbReference type="Proteomes" id="UP000608420">
    <property type="component" value="Unassembled WGS sequence"/>
</dbReference>
<reference evidence="2" key="1">
    <citation type="journal article" date="2019" name="Int. J. Syst. Evol. Microbiol.">
        <title>The Global Catalogue of Microorganisms (GCM) 10K type strain sequencing project: providing services to taxonomists for standard genome sequencing and annotation.</title>
        <authorList>
            <consortium name="The Broad Institute Genomics Platform"/>
            <consortium name="The Broad Institute Genome Sequencing Center for Infectious Disease"/>
            <person name="Wu L."/>
            <person name="Ma J."/>
        </authorList>
    </citation>
    <scope>NUCLEOTIDE SEQUENCE [LARGE SCALE GENOMIC DNA]</scope>
    <source>
        <strain evidence="2">CGMCC 1.15420</strain>
    </source>
</reference>
<gene>
    <name evidence="1" type="ORF">GCM10010913_03280</name>
</gene>
<organism evidence="1 2">
    <name type="scientific">Paenibacillus aceti</name>
    <dbReference type="NCBI Taxonomy" id="1820010"/>
    <lineage>
        <taxon>Bacteria</taxon>
        <taxon>Bacillati</taxon>
        <taxon>Bacillota</taxon>
        <taxon>Bacilli</taxon>
        <taxon>Bacillales</taxon>
        <taxon>Paenibacillaceae</taxon>
        <taxon>Paenibacillus</taxon>
    </lineage>
</organism>
<dbReference type="InterPro" id="IPR012851">
    <property type="entry name" value="Spore_coat_CotF-like"/>
</dbReference>
<evidence type="ECO:0000313" key="1">
    <source>
        <dbReference type="EMBL" id="GGF85212.1"/>
    </source>
</evidence>
<dbReference type="InterPro" id="IPR012347">
    <property type="entry name" value="Ferritin-like"/>
</dbReference>
<evidence type="ECO:0000313" key="2">
    <source>
        <dbReference type="Proteomes" id="UP000608420"/>
    </source>
</evidence>
<sequence>MNQQPNQQQNQQQNQQILKEQDLLDVILSDLKRTVREYTTATTESACPVVRRMFTDLTNSTLRMQGELYQVMDQNQMYPTPAPAPRQLIDKEIQTAQQNHQQAHQLSQQQGMQSGSFIHQSNVETHSSNVGDSQNPYLS</sequence>
<proteinExistence type="predicted"/>
<accession>A0ABQ1VNT5</accession>
<dbReference type="RefSeq" id="WP_120460395.1">
    <property type="nucleotide sequence ID" value="NZ_BMIW01000002.1"/>
</dbReference>